<name>A0A1I7ZJ59_9BILA</name>
<dbReference type="WBParaSite" id="L893_g26720.t1">
    <property type="protein sequence ID" value="L893_g26720.t1"/>
    <property type="gene ID" value="L893_g26720"/>
</dbReference>
<dbReference type="PANTHER" id="PTHR22943">
    <property type="entry name" value="7-TRANSMEMBRANE DOMAIN RECEPTOR C.ELEGANS"/>
    <property type="match status" value="1"/>
</dbReference>
<dbReference type="Pfam" id="PF10326">
    <property type="entry name" value="7TM_GPCR_Str"/>
    <property type="match status" value="1"/>
</dbReference>
<sequence length="324" mass="36554">MVRCVYLVLNINSYIAGFFSLSLNVLLFAMILKWSVRNLARYRGILAFNCTVDILFAVLSSLTNFTYLVTDSTMILFSTGPIVLLGQSMGRALLCLQDSMIFLAIVVVPISYIFRYFVIVRRMTMKSSYVFLMASVSLLSFVGFFASVYIVIENNFSKYEEHRRIVAEEMGIEDQKKIVLMAGDVLNLDMQICLLYLYTFVIISYTAMCFCTKKILKVLRESRGLSDHCRKLQNQLTAALFVQALVPLVLLVVPCLFLLVSVLVDSRLGLSVQLGSALLAWLPALNATVTLCIVSPYRKGVKGLLKKKMKMKISQYLSNQNGYM</sequence>
<feature type="transmembrane region" description="Helical" evidence="1">
    <location>
        <begin position="99"/>
        <end position="118"/>
    </location>
</feature>
<keyword evidence="1" id="KW-1133">Transmembrane helix</keyword>
<proteinExistence type="predicted"/>
<dbReference type="InterPro" id="IPR019428">
    <property type="entry name" value="7TM_GPCR_serpentine_rcpt_Str"/>
</dbReference>
<dbReference type="AlphaFoldDB" id="A0A1I7ZJ59"/>
<keyword evidence="1" id="KW-0472">Membrane</keyword>
<feature type="transmembrane region" description="Helical" evidence="1">
    <location>
        <begin position="130"/>
        <end position="152"/>
    </location>
</feature>
<evidence type="ECO:0000313" key="3">
    <source>
        <dbReference type="WBParaSite" id="L893_g26720.t1"/>
    </source>
</evidence>
<dbReference type="Proteomes" id="UP000095287">
    <property type="component" value="Unplaced"/>
</dbReference>
<evidence type="ECO:0000256" key="1">
    <source>
        <dbReference type="SAM" id="Phobius"/>
    </source>
</evidence>
<feature type="transmembrane region" description="Helical" evidence="1">
    <location>
        <begin position="195"/>
        <end position="216"/>
    </location>
</feature>
<organism evidence="2 3">
    <name type="scientific">Steinernema glaseri</name>
    <dbReference type="NCBI Taxonomy" id="37863"/>
    <lineage>
        <taxon>Eukaryota</taxon>
        <taxon>Metazoa</taxon>
        <taxon>Ecdysozoa</taxon>
        <taxon>Nematoda</taxon>
        <taxon>Chromadorea</taxon>
        <taxon>Rhabditida</taxon>
        <taxon>Tylenchina</taxon>
        <taxon>Panagrolaimomorpha</taxon>
        <taxon>Strongyloidoidea</taxon>
        <taxon>Steinernematidae</taxon>
        <taxon>Steinernema</taxon>
    </lineage>
</organism>
<reference evidence="3" key="1">
    <citation type="submission" date="2016-11" db="UniProtKB">
        <authorList>
            <consortium name="WormBaseParasite"/>
        </authorList>
    </citation>
    <scope>IDENTIFICATION</scope>
</reference>
<dbReference type="SUPFAM" id="SSF81321">
    <property type="entry name" value="Family A G protein-coupled receptor-like"/>
    <property type="match status" value="1"/>
</dbReference>
<accession>A0A1I7ZJ59</accession>
<keyword evidence="1" id="KW-0812">Transmembrane</keyword>
<evidence type="ECO:0000313" key="2">
    <source>
        <dbReference type="Proteomes" id="UP000095287"/>
    </source>
</evidence>
<feature type="transmembrane region" description="Helical" evidence="1">
    <location>
        <begin position="276"/>
        <end position="297"/>
    </location>
</feature>
<keyword evidence="2" id="KW-1185">Reference proteome</keyword>
<feature type="transmembrane region" description="Helical" evidence="1">
    <location>
        <begin position="236"/>
        <end position="264"/>
    </location>
</feature>
<feature type="transmembrane region" description="Helical" evidence="1">
    <location>
        <begin position="12"/>
        <end position="32"/>
    </location>
</feature>
<dbReference type="PANTHER" id="PTHR22943:SF248">
    <property type="entry name" value="SEVEN TM RECEPTOR"/>
    <property type="match status" value="1"/>
</dbReference>
<feature type="transmembrane region" description="Helical" evidence="1">
    <location>
        <begin position="44"/>
        <end position="69"/>
    </location>
</feature>
<protein>
    <submittedName>
        <fullName evidence="3">G_PROTEIN_RECEP_F1_2 domain-containing protein</fullName>
    </submittedName>
</protein>